<dbReference type="OrthoDB" id="9808097at2"/>
<reference evidence="2 3" key="1">
    <citation type="submission" date="2019-04" db="EMBL/GenBank/DDBJ databases">
        <title>Sulfurimonas crateris sp. nov. a facultative anaerobic sulfur-oxidizing chemolithautotrophic bacterium isolated from a terrestrial mud vulcano.</title>
        <authorList>
            <person name="Ratnikova N.M."/>
            <person name="Slobodkin A.I."/>
            <person name="Merkel A.Y."/>
            <person name="Novikov A."/>
            <person name="Bonch-Osmolovskaya E.A."/>
            <person name="Slobodkina G.B."/>
        </authorList>
    </citation>
    <scope>NUCLEOTIDE SEQUENCE [LARGE SCALE GENOMIC DNA]</scope>
    <source>
        <strain evidence="2 3">SN118</strain>
    </source>
</reference>
<evidence type="ECO:0000259" key="1">
    <source>
        <dbReference type="Pfam" id="PF01592"/>
    </source>
</evidence>
<dbReference type="Gene3D" id="3.90.1010.10">
    <property type="match status" value="1"/>
</dbReference>
<dbReference type="EMBL" id="SZPX01000001">
    <property type="protein sequence ID" value="TKI71002.1"/>
    <property type="molecule type" value="Genomic_DNA"/>
</dbReference>
<dbReference type="AlphaFoldDB" id="A0A4U2ZBH7"/>
<accession>A0A4U2ZBH7</accession>
<dbReference type="InterPro" id="IPR002871">
    <property type="entry name" value="NIF_FeS_clus_asmbl_NifU_N"/>
</dbReference>
<dbReference type="SUPFAM" id="SSF82649">
    <property type="entry name" value="SufE/NifU"/>
    <property type="match status" value="1"/>
</dbReference>
<gene>
    <name evidence="2" type="ORF">FCU45_01025</name>
</gene>
<dbReference type="Pfam" id="PF01592">
    <property type="entry name" value="NifU_N"/>
    <property type="match status" value="1"/>
</dbReference>
<sequence length="180" mass="20112">MDEQKALEAEIGRHLMQPENYGKLEEATCVGVGIDHATKSYVIMYINRDKSSILDVKFGTNGNQDTTTLGSIFTEMIKGESIEEALEITSNLEKDLQESYAAIPAPKVDTSKPEGEQVEHISTEHQDSANMVLTSFRAAMRHYDRKLGGIDEEQFEMSIVKTCPYSTKECNLVAKDKKKS</sequence>
<evidence type="ECO:0000313" key="2">
    <source>
        <dbReference type="EMBL" id="TKI71002.1"/>
    </source>
</evidence>
<evidence type="ECO:0000313" key="3">
    <source>
        <dbReference type="Proteomes" id="UP000309561"/>
    </source>
</evidence>
<name>A0A4U2ZBH7_9BACT</name>
<dbReference type="RefSeq" id="WP_137011400.1">
    <property type="nucleotide sequence ID" value="NZ_SZPX01000001.1"/>
</dbReference>
<feature type="domain" description="NIF system FeS cluster assembly NifU N-terminal" evidence="1">
    <location>
        <begin position="10"/>
        <end position="112"/>
    </location>
</feature>
<dbReference type="GO" id="GO:0016226">
    <property type="term" value="P:iron-sulfur cluster assembly"/>
    <property type="evidence" value="ECO:0007669"/>
    <property type="project" value="InterPro"/>
</dbReference>
<dbReference type="GO" id="GO:0005506">
    <property type="term" value="F:iron ion binding"/>
    <property type="evidence" value="ECO:0007669"/>
    <property type="project" value="InterPro"/>
</dbReference>
<proteinExistence type="predicted"/>
<dbReference type="Proteomes" id="UP000309561">
    <property type="component" value="Unassembled WGS sequence"/>
</dbReference>
<keyword evidence="3" id="KW-1185">Reference proteome</keyword>
<protein>
    <submittedName>
        <fullName evidence="2">Iron-sulfur cluster assembly scaffold protein</fullName>
    </submittedName>
</protein>
<organism evidence="2 3">
    <name type="scientific">Sulfurimonas crateris</name>
    <dbReference type="NCBI Taxonomy" id="2574727"/>
    <lineage>
        <taxon>Bacteria</taxon>
        <taxon>Pseudomonadati</taxon>
        <taxon>Campylobacterota</taxon>
        <taxon>Epsilonproteobacteria</taxon>
        <taxon>Campylobacterales</taxon>
        <taxon>Sulfurimonadaceae</taxon>
        <taxon>Sulfurimonas</taxon>
    </lineage>
</organism>
<comment type="caution">
    <text evidence="2">The sequence shown here is derived from an EMBL/GenBank/DDBJ whole genome shotgun (WGS) entry which is preliminary data.</text>
</comment>
<dbReference type="GO" id="GO:0051536">
    <property type="term" value="F:iron-sulfur cluster binding"/>
    <property type="evidence" value="ECO:0007669"/>
    <property type="project" value="InterPro"/>
</dbReference>